<evidence type="ECO:0000313" key="3">
    <source>
        <dbReference type="EMBL" id="SHN69918.1"/>
    </source>
</evidence>
<evidence type="ECO:0000313" key="4">
    <source>
        <dbReference type="Proteomes" id="UP000184428"/>
    </source>
</evidence>
<organism evidence="3 4">
    <name type="scientific">Geodermatophilus obscurus</name>
    <dbReference type="NCBI Taxonomy" id="1861"/>
    <lineage>
        <taxon>Bacteria</taxon>
        <taxon>Bacillati</taxon>
        <taxon>Actinomycetota</taxon>
        <taxon>Actinomycetes</taxon>
        <taxon>Geodermatophilales</taxon>
        <taxon>Geodermatophilaceae</taxon>
        <taxon>Geodermatophilus</taxon>
    </lineage>
</organism>
<dbReference type="PIRSF" id="PIRSF028408">
    <property type="entry name" value="UCP028408"/>
    <property type="match status" value="1"/>
</dbReference>
<sequence length="397" mass="43913">MAARRGAPGWTTWPDARAALRARWDSGDLLRARLTGRPVTPLVLPVRGPTSREAADRFGEVQDWVAGWRAARLRPARLETAALGGRLIGTNQVPKRVVLDSAEDVWTALGVAADVRRFDDLVAATEAELPAGLSWVAARPHEALAHAADWPRMLAVVEWILARGGPHVYLRQVDVPGVDTKFVEERRGVLGALLARTLPADRGDPTARPADIARRFGLRSKPELVRFRSFDPADGPYSELAVRSDELARFPFAARTVFVVENEVTYLAFPPVPGAAVVLGNGYAVSSLAALPWLGDRDVRYWGDLDTHGLRALDRLRRFLPAARSLLMDEPTLLAHRPHWSREPVPVTEHLPRLTPDEQAVFQALVRNEHGDLVRLEQERIRFSAVERAVAVARVRG</sequence>
<dbReference type="EMBL" id="FRDM01000006">
    <property type="protein sequence ID" value="SHN69918.1"/>
    <property type="molecule type" value="Genomic_DNA"/>
</dbReference>
<dbReference type="RefSeq" id="WP_072916417.1">
    <property type="nucleotide sequence ID" value="NZ_FRDM01000006.1"/>
</dbReference>
<dbReference type="InterPro" id="IPR014544">
    <property type="entry name" value="UCP028408"/>
</dbReference>
<feature type="domain" description="Wadjet protein JetD C-terminal" evidence="1">
    <location>
        <begin position="217"/>
        <end position="389"/>
    </location>
</feature>
<name>A0A1M7TH27_9ACTN</name>
<evidence type="ECO:0008006" key="5">
    <source>
        <dbReference type="Google" id="ProtNLM"/>
    </source>
</evidence>
<feature type="domain" description="DUF3322" evidence="2">
    <location>
        <begin position="15"/>
        <end position="194"/>
    </location>
</feature>
<proteinExistence type="predicted"/>
<dbReference type="InterPro" id="IPR024534">
    <property type="entry name" value="JetD_C"/>
</dbReference>
<dbReference type="Pfam" id="PF09983">
    <property type="entry name" value="JetD_C"/>
    <property type="match status" value="1"/>
</dbReference>
<protein>
    <recommendedName>
        <fullName evidence="5">Wadjet protein JetD C-terminal domain-containing protein</fullName>
    </recommendedName>
</protein>
<dbReference type="AlphaFoldDB" id="A0A1M7TH27"/>
<accession>A0A1M7TH27</accession>
<evidence type="ECO:0000259" key="2">
    <source>
        <dbReference type="Pfam" id="PF11795"/>
    </source>
</evidence>
<dbReference type="InterPro" id="IPR024537">
    <property type="entry name" value="DUF3322"/>
</dbReference>
<reference evidence="3 4" key="1">
    <citation type="submission" date="2016-12" db="EMBL/GenBank/DDBJ databases">
        <authorList>
            <person name="Song W.-J."/>
            <person name="Kurnit D.M."/>
        </authorList>
    </citation>
    <scope>NUCLEOTIDE SEQUENCE [LARGE SCALE GENOMIC DNA]</scope>
    <source>
        <strain evidence="3 4">DSM 43162</strain>
    </source>
</reference>
<evidence type="ECO:0000259" key="1">
    <source>
        <dbReference type="Pfam" id="PF09983"/>
    </source>
</evidence>
<gene>
    <name evidence="3" type="ORF">SAMN05660350_01720</name>
</gene>
<dbReference type="Proteomes" id="UP000184428">
    <property type="component" value="Unassembled WGS sequence"/>
</dbReference>
<dbReference type="OrthoDB" id="322908at2"/>
<dbReference type="Pfam" id="PF11795">
    <property type="entry name" value="DUF3322"/>
    <property type="match status" value="1"/>
</dbReference>